<proteinExistence type="predicted"/>
<dbReference type="Proteomes" id="UP000176864">
    <property type="component" value="Unassembled WGS sequence"/>
</dbReference>
<dbReference type="EMBL" id="MFEK01000016">
    <property type="protein sequence ID" value="OGE77953.1"/>
    <property type="molecule type" value="Genomic_DNA"/>
</dbReference>
<comment type="caution">
    <text evidence="1">The sequence shown here is derived from an EMBL/GenBank/DDBJ whole genome shotgun (WGS) entry which is preliminary data.</text>
</comment>
<gene>
    <name evidence="1" type="ORF">A2751_02830</name>
</gene>
<accession>A0A1F5NK78</accession>
<sequence>MQVSEKLLNKLNAQFGQIVSGITKTFISVIKKKPEQYEGPSLENASDQDFCLVVYLSQDPPQGGGSAEIPQIQGLCLSSACAGRIC</sequence>
<evidence type="ECO:0000313" key="2">
    <source>
        <dbReference type="Proteomes" id="UP000176864"/>
    </source>
</evidence>
<dbReference type="STRING" id="1817824.A2751_02830"/>
<name>A0A1F5NK78_9BACT</name>
<evidence type="ECO:0000313" key="1">
    <source>
        <dbReference type="EMBL" id="OGE77953.1"/>
    </source>
</evidence>
<organism evidence="1 2">
    <name type="scientific">Candidatus Doudnabacteria bacterium RIFCSPHIGHO2_01_FULL_46_14</name>
    <dbReference type="NCBI Taxonomy" id="1817824"/>
    <lineage>
        <taxon>Bacteria</taxon>
        <taxon>Candidatus Doudnaibacteriota</taxon>
    </lineage>
</organism>
<reference evidence="1 2" key="1">
    <citation type="journal article" date="2016" name="Nat. Commun.">
        <title>Thousands of microbial genomes shed light on interconnected biogeochemical processes in an aquifer system.</title>
        <authorList>
            <person name="Anantharaman K."/>
            <person name="Brown C.T."/>
            <person name="Hug L.A."/>
            <person name="Sharon I."/>
            <person name="Castelle C.J."/>
            <person name="Probst A.J."/>
            <person name="Thomas B.C."/>
            <person name="Singh A."/>
            <person name="Wilkins M.J."/>
            <person name="Karaoz U."/>
            <person name="Brodie E.L."/>
            <person name="Williams K.H."/>
            <person name="Hubbard S.S."/>
            <person name="Banfield J.F."/>
        </authorList>
    </citation>
    <scope>NUCLEOTIDE SEQUENCE [LARGE SCALE GENOMIC DNA]</scope>
</reference>
<protein>
    <submittedName>
        <fullName evidence="1">Uncharacterized protein</fullName>
    </submittedName>
</protein>
<dbReference type="AlphaFoldDB" id="A0A1F5NK78"/>